<organism evidence="1">
    <name type="scientific">marine sediment metagenome</name>
    <dbReference type="NCBI Taxonomy" id="412755"/>
    <lineage>
        <taxon>unclassified sequences</taxon>
        <taxon>metagenomes</taxon>
        <taxon>ecological metagenomes</taxon>
    </lineage>
</organism>
<protein>
    <submittedName>
        <fullName evidence="1">Uncharacterized protein</fullName>
    </submittedName>
</protein>
<sequence length="64" mass="7225">MRMPNPDSHITSGRYSRQEATFVCNECGNELEGIIETEYGGSTYTPEECPRCHGEIREKDDNAV</sequence>
<reference evidence="1" key="1">
    <citation type="journal article" date="2014" name="Front. Microbiol.">
        <title>High frequency of phylogenetically diverse reductive dehalogenase-homologous genes in deep subseafloor sedimentary metagenomes.</title>
        <authorList>
            <person name="Kawai M."/>
            <person name="Futagami T."/>
            <person name="Toyoda A."/>
            <person name="Takaki Y."/>
            <person name="Nishi S."/>
            <person name="Hori S."/>
            <person name="Arai W."/>
            <person name="Tsubouchi T."/>
            <person name="Morono Y."/>
            <person name="Uchiyama I."/>
            <person name="Ito T."/>
            <person name="Fujiyama A."/>
            <person name="Inagaki F."/>
            <person name="Takami H."/>
        </authorList>
    </citation>
    <scope>NUCLEOTIDE SEQUENCE</scope>
    <source>
        <strain evidence="1">Expedition CK06-06</strain>
    </source>
</reference>
<dbReference type="EMBL" id="BARU01005672">
    <property type="protein sequence ID" value="GAH39765.1"/>
    <property type="molecule type" value="Genomic_DNA"/>
</dbReference>
<evidence type="ECO:0000313" key="1">
    <source>
        <dbReference type="EMBL" id="GAH39765.1"/>
    </source>
</evidence>
<dbReference type="AlphaFoldDB" id="X1G4L1"/>
<name>X1G4L1_9ZZZZ</name>
<proteinExistence type="predicted"/>
<comment type="caution">
    <text evidence="1">The sequence shown here is derived from an EMBL/GenBank/DDBJ whole genome shotgun (WGS) entry which is preliminary data.</text>
</comment>
<accession>X1G4L1</accession>
<gene>
    <name evidence="1" type="ORF">S03H2_11094</name>
</gene>